<proteinExistence type="predicted"/>
<dbReference type="AlphaFoldDB" id="A0A8S4RYV3"/>
<dbReference type="EMBL" id="CAKXAJ010025807">
    <property type="protein sequence ID" value="CAH2244128.1"/>
    <property type="molecule type" value="Genomic_DNA"/>
</dbReference>
<comment type="caution">
    <text evidence="2">The sequence shown here is derived from an EMBL/GenBank/DDBJ whole genome shotgun (WGS) entry which is preliminary data.</text>
</comment>
<evidence type="ECO:0000256" key="1">
    <source>
        <dbReference type="SAM" id="MobiDB-lite"/>
    </source>
</evidence>
<evidence type="ECO:0000313" key="3">
    <source>
        <dbReference type="Proteomes" id="UP000838756"/>
    </source>
</evidence>
<evidence type="ECO:0000313" key="2">
    <source>
        <dbReference type="EMBL" id="CAH2244128.1"/>
    </source>
</evidence>
<feature type="region of interest" description="Disordered" evidence="1">
    <location>
        <begin position="1"/>
        <end position="27"/>
    </location>
</feature>
<gene>
    <name evidence="2" type="primary">jg23435</name>
    <name evidence="2" type="ORF">PAEG_LOCUS20117</name>
</gene>
<sequence>MTARTHAHVRQVRDNSGVLHSTDGPTGQDLHIHIVDRQGSKVLKWHGWQWETMSHRESLEGKQPMAVEFGTRCKGPEPVIT</sequence>
<dbReference type="Proteomes" id="UP000838756">
    <property type="component" value="Unassembled WGS sequence"/>
</dbReference>
<name>A0A8S4RYV3_9NEOP</name>
<organism evidence="2 3">
    <name type="scientific">Pararge aegeria aegeria</name>
    <dbReference type="NCBI Taxonomy" id="348720"/>
    <lineage>
        <taxon>Eukaryota</taxon>
        <taxon>Metazoa</taxon>
        <taxon>Ecdysozoa</taxon>
        <taxon>Arthropoda</taxon>
        <taxon>Hexapoda</taxon>
        <taxon>Insecta</taxon>
        <taxon>Pterygota</taxon>
        <taxon>Neoptera</taxon>
        <taxon>Endopterygota</taxon>
        <taxon>Lepidoptera</taxon>
        <taxon>Glossata</taxon>
        <taxon>Ditrysia</taxon>
        <taxon>Papilionoidea</taxon>
        <taxon>Nymphalidae</taxon>
        <taxon>Satyrinae</taxon>
        <taxon>Satyrini</taxon>
        <taxon>Parargina</taxon>
        <taxon>Pararge</taxon>
    </lineage>
</organism>
<keyword evidence="3" id="KW-1185">Reference proteome</keyword>
<feature type="compositionally biased region" description="Basic residues" evidence="1">
    <location>
        <begin position="1"/>
        <end position="10"/>
    </location>
</feature>
<accession>A0A8S4RYV3</accession>
<reference evidence="2" key="1">
    <citation type="submission" date="2022-03" db="EMBL/GenBank/DDBJ databases">
        <authorList>
            <person name="Lindestad O."/>
        </authorList>
    </citation>
    <scope>NUCLEOTIDE SEQUENCE</scope>
</reference>
<protein>
    <submittedName>
        <fullName evidence="2">Jg23435 protein</fullName>
    </submittedName>
</protein>